<accession>A0ABD2NVU3</accession>
<feature type="compositionally biased region" description="Basic residues" evidence="1">
    <location>
        <begin position="14"/>
        <end position="29"/>
    </location>
</feature>
<name>A0ABD2NVU3_9CUCU</name>
<evidence type="ECO:0000313" key="2">
    <source>
        <dbReference type="EMBL" id="KAL3282662.1"/>
    </source>
</evidence>
<feature type="non-terminal residue" evidence="2">
    <location>
        <position position="113"/>
    </location>
</feature>
<sequence>MVEQAIEDNMNSRTLRKNPSKGKVRKHKMKDANNNAKYGKTEIINIIQDFYKEFYSKKSPASSRGGPRIDKVLHVDSEDLPEVTRCEVTAAINQMKSTKSPGEDRVTEMLKKE</sequence>
<dbReference type="Proteomes" id="UP001516400">
    <property type="component" value="Unassembled WGS sequence"/>
</dbReference>
<gene>
    <name evidence="2" type="ORF">HHI36_005837</name>
</gene>
<evidence type="ECO:0000256" key="1">
    <source>
        <dbReference type="SAM" id="MobiDB-lite"/>
    </source>
</evidence>
<reference evidence="2 3" key="1">
    <citation type="journal article" date="2021" name="BMC Biol.">
        <title>Horizontally acquired antibacterial genes associated with adaptive radiation of ladybird beetles.</title>
        <authorList>
            <person name="Li H.S."/>
            <person name="Tang X.F."/>
            <person name="Huang Y.H."/>
            <person name="Xu Z.Y."/>
            <person name="Chen M.L."/>
            <person name="Du X.Y."/>
            <person name="Qiu B.Y."/>
            <person name="Chen P.T."/>
            <person name="Zhang W."/>
            <person name="Slipinski A."/>
            <person name="Escalona H.E."/>
            <person name="Waterhouse R.M."/>
            <person name="Zwick A."/>
            <person name="Pang H."/>
        </authorList>
    </citation>
    <scope>NUCLEOTIDE SEQUENCE [LARGE SCALE GENOMIC DNA]</scope>
    <source>
        <strain evidence="2">SYSU2018</strain>
    </source>
</reference>
<protein>
    <submittedName>
        <fullName evidence="2">Uncharacterized protein</fullName>
    </submittedName>
</protein>
<proteinExistence type="predicted"/>
<feature type="region of interest" description="Disordered" evidence="1">
    <location>
        <begin position="1"/>
        <end position="36"/>
    </location>
</feature>
<evidence type="ECO:0000313" key="3">
    <source>
        <dbReference type="Proteomes" id="UP001516400"/>
    </source>
</evidence>
<keyword evidence="3" id="KW-1185">Reference proteome</keyword>
<dbReference type="AlphaFoldDB" id="A0ABD2NVU3"/>
<comment type="caution">
    <text evidence="2">The sequence shown here is derived from an EMBL/GenBank/DDBJ whole genome shotgun (WGS) entry which is preliminary data.</text>
</comment>
<organism evidence="2 3">
    <name type="scientific">Cryptolaemus montrouzieri</name>
    <dbReference type="NCBI Taxonomy" id="559131"/>
    <lineage>
        <taxon>Eukaryota</taxon>
        <taxon>Metazoa</taxon>
        <taxon>Ecdysozoa</taxon>
        <taxon>Arthropoda</taxon>
        <taxon>Hexapoda</taxon>
        <taxon>Insecta</taxon>
        <taxon>Pterygota</taxon>
        <taxon>Neoptera</taxon>
        <taxon>Endopterygota</taxon>
        <taxon>Coleoptera</taxon>
        <taxon>Polyphaga</taxon>
        <taxon>Cucujiformia</taxon>
        <taxon>Coccinelloidea</taxon>
        <taxon>Coccinellidae</taxon>
        <taxon>Scymninae</taxon>
        <taxon>Scymnini</taxon>
        <taxon>Cryptolaemus</taxon>
    </lineage>
</organism>
<dbReference type="EMBL" id="JABFTP020000144">
    <property type="protein sequence ID" value="KAL3282662.1"/>
    <property type="molecule type" value="Genomic_DNA"/>
</dbReference>